<feature type="region of interest" description="Disordered" evidence="8">
    <location>
        <begin position="1"/>
        <end position="23"/>
    </location>
</feature>
<dbReference type="GO" id="GO:0005654">
    <property type="term" value="C:nucleoplasm"/>
    <property type="evidence" value="ECO:0007669"/>
    <property type="project" value="EnsemblFungi"/>
</dbReference>
<dbReference type="Pfam" id="PF08153">
    <property type="entry name" value="NGP1NT"/>
    <property type="match status" value="1"/>
</dbReference>
<dbReference type="InterPro" id="IPR012971">
    <property type="entry name" value="NOG2_N_dom"/>
</dbReference>
<keyword evidence="6 7" id="KW-0539">Nucleus</keyword>
<organism evidence="11 12">
    <name type="scientific">Pneumocystis jirovecii (strain RU7)</name>
    <name type="common">Human pneumocystis pneumonia agent</name>
    <dbReference type="NCBI Taxonomy" id="1408657"/>
    <lineage>
        <taxon>Eukaryota</taxon>
        <taxon>Fungi</taxon>
        <taxon>Dikarya</taxon>
        <taxon>Ascomycota</taxon>
        <taxon>Taphrinomycotina</taxon>
        <taxon>Pneumocystomycetes</taxon>
        <taxon>Pneumocystaceae</taxon>
        <taxon>Pneumocystis</taxon>
    </lineage>
</organism>
<dbReference type="EMBL" id="LFWA01000017">
    <property type="protein sequence ID" value="KTW26584.1"/>
    <property type="molecule type" value="Genomic_DNA"/>
</dbReference>
<dbReference type="GO" id="GO:0005730">
    <property type="term" value="C:nucleolus"/>
    <property type="evidence" value="ECO:0007669"/>
    <property type="project" value="UniProtKB-SubCell"/>
</dbReference>
<evidence type="ECO:0000313" key="11">
    <source>
        <dbReference type="EMBL" id="KTW26584.1"/>
    </source>
</evidence>
<dbReference type="InterPro" id="IPR050755">
    <property type="entry name" value="TRAFAC_YlqF/YawG_RiboMat"/>
</dbReference>
<feature type="compositionally biased region" description="Basic residues" evidence="8">
    <location>
        <begin position="1"/>
        <end position="10"/>
    </location>
</feature>
<dbReference type="CDD" id="cd01858">
    <property type="entry name" value="NGP_1"/>
    <property type="match status" value="1"/>
</dbReference>
<dbReference type="eggNOG" id="KOG2423">
    <property type="taxonomic scope" value="Eukaryota"/>
</dbReference>
<dbReference type="InterPro" id="IPR027417">
    <property type="entry name" value="P-loop_NTPase"/>
</dbReference>
<gene>
    <name evidence="11" type="ORF">T551_03501</name>
</gene>
<comment type="similarity">
    <text evidence="7">Belongs to the TRAFAC class YlqF/YawG GTPase family. NOG2 subfamily.</text>
</comment>
<dbReference type="RefSeq" id="XP_018228113.1">
    <property type="nucleotide sequence ID" value="XM_018375764.1"/>
</dbReference>
<reference evidence="12" key="1">
    <citation type="journal article" date="2016" name="Nat. Commun.">
        <title>Genome analysis of three Pneumocystis species reveals adaptation mechanisms to life exclusively in mammalian hosts.</title>
        <authorList>
            <person name="Ma L."/>
            <person name="Chen Z."/>
            <person name="Huang D.W."/>
            <person name="Kutty G."/>
            <person name="Ishihara M."/>
            <person name="Wang H."/>
            <person name="Abouelleil A."/>
            <person name="Bishop L."/>
            <person name="Davey E."/>
            <person name="Deng R."/>
            <person name="Deng X."/>
            <person name="Fan L."/>
            <person name="Fantoni G."/>
            <person name="Fitzgerald M."/>
            <person name="Gogineni E."/>
            <person name="Goldberg J.M."/>
            <person name="Handley G."/>
            <person name="Hu X."/>
            <person name="Huber C."/>
            <person name="Jiao X."/>
            <person name="Jones K."/>
            <person name="Levin J.Z."/>
            <person name="Liu Y."/>
            <person name="Macdonald P."/>
            <person name="Melnikov A."/>
            <person name="Raley C."/>
            <person name="Sassi M."/>
            <person name="Sherman B.T."/>
            <person name="Song X."/>
            <person name="Sykes S."/>
            <person name="Tran B."/>
            <person name="Walsh L."/>
            <person name="Xia Y."/>
            <person name="Yang J."/>
            <person name="Young S."/>
            <person name="Zeng Q."/>
            <person name="Zheng X."/>
            <person name="Stephens R."/>
            <person name="Nusbaum C."/>
            <person name="Birren B.W."/>
            <person name="Azadi P."/>
            <person name="Lempicki R.A."/>
            <person name="Cuomo C.A."/>
            <person name="Kovacs J.A."/>
        </authorList>
    </citation>
    <scope>NUCLEOTIDE SEQUENCE [LARGE SCALE GENOMIC DNA]</scope>
    <source>
        <strain evidence="12">RU7</strain>
    </source>
</reference>
<evidence type="ECO:0000256" key="3">
    <source>
        <dbReference type="ARBA" id="ARBA00022127"/>
    </source>
</evidence>
<evidence type="ECO:0000259" key="10">
    <source>
        <dbReference type="Pfam" id="PF08153"/>
    </source>
</evidence>
<dbReference type="FunFam" id="3.40.50.300:FF:000559">
    <property type="entry name" value="Nuclear/nucleolar GTPase 2"/>
    <property type="match status" value="1"/>
</dbReference>
<dbReference type="Gene3D" id="3.40.50.300">
    <property type="entry name" value="P-loop containing nucleotide triphosphate hydrolases"/>
    <property type="match status" value="1"/>
</dbReference>
<evidence type="ECO:0000313" key="12">
    <source>
        <dbReference type="Proteomes" id="UP000053447"/>
    </source>
</evidence>
<dbReference type="InterPro" id="IPR024929">
    <property type="entry name" value="GNL2_CP_dom"/>
</dbReference>
<feature type="domain" description="G" evidence="9">
    <location>
        <begin position="325"/>
        <end position="418"/>
    </location>
</feature>
<evidence type="ECO:0000256" key="5">
    <source>
        <dbReference type="ARBA" id="ARBA00023134"/>
    </source>
</evidence>
<dbReference type="PANTHER" id="PTHR11089">
    <property type="entry name" value="GTP-BINDING PROTEIN-RELATED"/>
    <property type="match status" value="1"/>
</dbReference>
<dbReference type="Gene3D" id="1.10.1580.10">
    <property type="match status" value="1"/>
</dbReference>
<feature type="domain" description="Nucleolar GTP-binding protein 2 N-terminal" evidence="10">
    <location>
        <begin position="42"/>
        <end position="168"/>
    </location>
</feature>
<comment type="function">
    <text evidence="1 7">GTPase that associates with pre-60S ribosomal subunits in the nucleolus and is required for their nuclear export and maturation.</text>
</comment>
<dbReference type="VEuPathDB" id="FungiDB:T551_03501"/>
<dbReference type="InterPro" id="IPR006073">
    <property type="entry name" value="GTP-bd"/>
</dbReference>
<dbReference type="GO" id="GO:2000200">
    <property type="term" value="P:regulation of ribosomal subunit export from nucleus"/>
    <property type="evidence" value="ECO:0007669"/>
    <property type="project" value="EnsemblFungi"/>
</dbReference>
<evidence type="ECO:0000256" key="4">
    <source>
        <dbReference type="ARBA" id="ARBA00022741"/>
    </source>
</evidence>
<dbReference type="GO" id="GO:0000055">
    <property type="term" value="P:ribosomal large subunit export from nucleus"/>
    <property type="evidence" value="ECO:0007669"/>
    <property type="project" value="EnsemblFungi"/>
</dbReference>
<comment type="caution">
    <text evidence="11">The sequence shown here is derived from an EMBL/GenBank/DDBJ whole genome shotgun (WGS) entry which is preliminary data.</text>
</comment>
<keyword evidence="12" id="KW-1185">Reference proteome</keyword>
<dbReference type="STRING" id="1408657.A0A0W4ZDW8"/>
<dbReference type="OrthoDB" id="444945at2759"/>
<dbReference type="Proteomes" id="UP000053447">
    <property type="component" value="Unassembled WGS sequence"/>
</dbReference>
<dbReference type="Pfam" id="PF01926">
    <property type="entry name" value="MMR_HSR1"/>
    <property type="match status" value="1"/>
</dbReference>
<evidence type="ECO:0000256" key="7">
    <source>
        <dbReference type="RuleBase" id="RU364023"/>
    </source>
</evidence>
<dbReference type="SUPFAM" id="SSF52540">
    <property type="entry name" value="P-loop containing nucleoside triphosphate hydrolases"/>
    <property type="match status" value="1"/>
</dbReference>
<evidence type="ECO:0000256" key="6">
    <source>
        <dbReference type="ARBA" id="ARBA00023242"/>
    </source>
</evidence>
<evidence type="ECO:0000256" key="8">
    <source>
        <dbReference type="SAM" id="MobiDB-lite"/>
    </source>
</evidence>
<dbReference type="GeneID" id="28942019"/>
<protein>
    <recommendedName>
        <fullName evidence="3 7">Nucleolar GTP-binding protein 2</fullName>
    </recommendedName>
</protein>
<dbReference type="GO" id="GO:0005525">
    <property type="term" value="F:GTP binding"/>
    <property type="evidence" value="ECO:0007669"/>
    <property type="project" value="UniProtKB-KW"/>
</dbReference>
<dbReference type="AlphaFoldDB" id="A0A0W4ZDW8"/>
<keyword evidence="5 7" id="KW-0342">GTP-binding</keyword>
<name>A0A0W4ZDW8_PNEJ7</name>
<proteinExistence type="inferred from homology"/>
<comment type="subcellular location">
    <subcellularLocation>
        <location evidence="2 7">Nucleus</location>
        <location evidence="2 7">Nucleolus</location>
    </subcellularLocation>
</comment>
<accession>A0A0W4ZDW8</accession>
<dbReference type="GO" id="GO:0030687">
    <property type="term" value="C:preribosome, large subunit precursor"/>
    <property type="evidence" value="ECO:0007669"/>
    <property type="project" value="EnsemblFungi"/>
</dbReference>
<evidence type="ECO:0000259" key="9">
    <source>
        <dbReference type="Pfam" id="PF01926"/>
    </source>
</evidence>
<evidence type="ECO:0000256" key="2">
    <source>
        <dbReference type="ARBA" id="ARBA00004604"/>
    </source>
</evidence>
<evidence type="ECO:0000256" key="1">
    <source>
        <dbReference type="ARBA" id="ARBA00003892"/>
    </source>
</evidence>
<keyword evidence="4 7" id="KW-0547">Nucleotide-binding</keyword>
<dbReference type="InterPro" id="IPR023179">
    <property type="entry name" value="GTP-bd_ortho_bundle_sf"/>
</dbReference>
<dbReference type="GO" id="GO:0070180">
    <property type="term" value="F:large ribosomal subunit rRNA binding"/>
    <property type="evidence" value="ECO:0007669"/>
    <property type="project" value="EnsemblFungi"/>
</dbReference>
<dbReference type="PANTHER" id="PTHR11089:SF9">
    <property type="entry name" value="NUCLEOLAR GTP-BINDING PROTEIN 2"/>
    <property type="match status" value="1"/>
</dbReference>
<sequence>MGKEKNKKSEKKKDKTDSSGSVHIKGVNFYHDAQKVKRIKLLKSGKPVRNRTGKIIKHADFQSKDVPNARVQPDRRWFNSTRVISQNALDLFRQSFSQKLNDPYQVLLKQKKLPVSLLSEPAKTSKTHIIDMEPFDDTFGPKAKRKRSKLSVFSIENLAESASQSYEDFIKKESSEPKIFDNYMQEPHDAVFSKGKSKRIWNELYKVIDSSDVVVQLLDARNPLGTRCKHVEQYLRKEKPHKHMIFLLNKCDLIPTWCTVSKPCSLLIIIYPLLSQERQWIKQLSKEYPTLAFHASINNPFGKGSLIQLLRQFSALHSDKRQISVGFIGYPNTGKSSKVCNVAPIPGETKVWQYIRMTSKIFMIDCPGIVPPSDNDSETEIIMKGAFRVEKISNPEQHIYAILDRCETKHLERTYEISGWENDSTKFLELLARKTGKLLKGGEADESSVAKMVINDFIRGKIPWFMAPIEDNPAITKSPNMLIENELPVIEELNNTSIDGKII</sequence>